<evidence type="ECO:0008006" key="4">
    <source>
        <dbReference type="Google" id="ProtNLM"/>
    </source>
</evidence>
<sequence length="114" mass="12310">MTDHTTHDPTGYEADPEEVAAALADIAAVIDPMERFARAGAGLAFHEACAAELRQMREEMAARFNRGDYGPRLSYGDIADLLLPGRSRGRAQQLVERGRRRLDTASPASPDAGA</sequence>
<gene>
    <name evidence="2" type="ORF">ACFFR3_46380</name>
</gene>
<dbReference type="RefSeq" id="WP_379485250.1">
    <property type="nucleotide sequence ID" value="NZ_JBHMCF010000057.1"/>
</dbReference>
<proteinExistence type="predicted"/>
<accession>A0ABV5P306</accession>
<comment type="caution">
    <text evidence="2">The sequence shown here is derived from an EMBL/GenBank/DDBJ whole genome shotgun (WGS) entry which is preliminary data.</text>
</comment>
<name>A0ABV5P306_9ACTN</name>
<protein>
    <recommendedName>
        <fullName evidence="4">DUF222 domain-containing protein</fullName>
    </recommendedName>
</protein>
<evidence type="ECO:0000313" key="2">
    <source>
        <dbReference type="EMBL" id="MFB9476966.1"/>
    </source>
</evidence>
<dbReference type="Proteomes" id="UP001589568">
    <property type="component" value="Unassembled WGS sequence"/>
</dbReference>
<reference evidence="2 3" key="1">
    <citation type="submission" date="2024-09" db="EMBL/GenBank/DDBJ databases">
        <authorList>
            <person name="Sun Q."/>
            <person name="Mori K."/>
        </authorList>
    </citation>
    <scope>NUCLEOTIDE SEQUENCE [LARGE SCALE GENOMIC DNA]</scope>
    <source>
        <strain evidence="2 3">JCM 3324</strain>
    </source>
</reference>
<feature type="region of interest" description="Disordered" evidence="1">
    <location>
        <begin position="90"/>
        <end position="114"/>
    </location>
</feature>
<keyword evidence="3" id="KW-1185">Reference proteome</keyword>
<organism evidence="2 3">
    <name type="scientific">Nonomuraea salmonea</name>
    <dbReference type="NCBI Taxonomy" id="46181"/>
    <lineage>
        <taxon>Bacteria</taxon>
        <taxon>Bacillati</taxon>
        <taxon>Actinomycetota</taxon>
        <taxon>Actinomycetes</taxon>
        <taxon>Streptosporangiales</taxon>
        <taxon>Streptosporangiaceae</taxon>
        <taxon>Nonomuraea</taxon>
    </lineage>
</organism>
<evidence type="ECO:0000256" key="1">
    <source>
        <dbReference type="SAM" id="MobiDB-lite"/>
    </source>
</evidence>
<evidence type="ECO:0000313" key="3">
    <source>
        <dbReference type="Proteomes" id="UP001589568"/>
    </source>
</evidence>
<dbReference type="EMBL" id="JBHMCF010000057">
    <property type="protein sequence ID" value="MFB9476966.1"/>
    <property type="molecule type" value="Genomic_DNA"/>
</dbReference>